<sequence>MQAKSEITLKFSGELPTATPAANKKVEVSLTDQNGIVFTALINAKSWRKAETNTSEFGDWAGAISGKLGQRTDNGFEVVDAGIQIFQKKAKESKPEEGTAVAEAGAAS</sequence>
<accession>A0A367S2Z1</accession>
<comment type="caution">
    <text evidence="2">The sequence shown here is derived from an EMBL/GenBank/DDBJ whole genome shotgun (WGS) entry which is preliminary data.</text>
</comment>
<evidence type="ECO:0000313" key="2">
    <source>
        <dbReference type="EMBL" id="RCJ42334.1"/>
    </source>
</evidence>
<feature type="compositionally biased region" description="Low complexity" evidence="1">
    <location>
        <begin position="98"/>
        <end position="108"/>
    </location>
</feature>
<organism evidence="2 3">
    <name type="scientific">Nostoc minutum NIES-26</name>
    <dbReference type="NCBI Taxonomy" id="1844469"/>
    <lineage>
        <taxon>Bacteria</taxon>
        <taxon>Bacillati</taxon>
        <taxon>Cyanobacteriota</taxon>
        <taxon>Cyanophyceae</taxon>
        <taxon>Nostocales</taxon>
        <taxon>Nostocaceae</taxon>
        <taxon>Nostoc</taxon>
    </lineage>
</organism>
<protein>
    <recommendedName>
        <fullName evidence="4">Fertility inhibition FinO-like protein</fullName>
    </recommendedName>
</protein>
<evidence type="ECO:0000313" key="3">
    <source>
        <dbReference type="Proteomes" id="UP000252107"/>
    </source>
</evidence>
<proteinExistence type="predicted"/>
<dbReference type="AlphaFoldDB" id="A0A367S2Z1"/>
<reference evidence="2" key="1">
    <citation type="submission" date="2016-04" db="EMBL/GenBank/DDBJ databases">
        <authorList>
            <person name="Tabuchi Yagui T.R."/>
        </authorList>
    </citation>
    <scope>NUCLEOTIDE SEQUENCE [LARGE SCALE GENOMIC DNA]</scope>
    <source>
        <strain evidence="2">NIES-26</strain>
    </source>
</reference>
<name>A0A367S2Z1_9NOSO</name>
<feature type="region of interest" description="Disordered" evidence="1">
    <location>
        <begin position="89"/>
        <end position="108"/>
    </location>
</feature>
<dbReference type="Proteomes" id="UP000252107">
    <property type="component" value="Unassembled WGS sequence"/>
</dbReference>
<dbReference type="EMBL" id="LXQD01000010">
    <property type="protein sequence ID" value="RCJ42334.1"/>
    <property type="molecule type" value="Genomic_DNA"/>
</dbReference>
<evidence type="ECO:0000256" key="1">
    <source>
        <dbReference type="SAM" id="MobiDB-lite"/>
    </source>
</evidence>
<evidence type="ECO:0008006" key="4">
    <source>
        <dbReference type="Google" id="ProtNLM"/>
    </source>
</evidence>
<keyword evidence="3" id="KW-1185">Reference proteome</keyword>
<gene>
    <name evidence="2" type="ORF">A6770_35155</name>
</gene>